<dbReference type="GeneID" id="26122770"/>
<dbReference type="InterPro" id="IPR007027">
    <property type="entry name" value="Poxvirus_F11"/>
</dbReference>
<evidence type="ECO:0000313" key="2">
    <source>
        <dbReference type="Proteomes" id="UP000142477"/>
    </source>
</evidence>
<evidence type="ECO:0000313" key="1">
    <source>
        <dbReference type="EMBL" id="ALA62454.1"/>
    </source>
</evidence>
<sequence>MDSPNRKRNLLEIVDDISTSKLLKLDTESINIKNDNNEESDKTKNCNDIDICDTPYYKITKEDNGSVTFNISYGYTMARINNSTGLYENIISRIPKGPSSFIPGCYKFPSDNISLDFLLDSNKYFEVSDTKVVHLSHGDEIINLNIYDKDCSGFTVIICLQNTGRSIIMLNHTINQHIMQTNYCLIIRSFYTFSILPQIMGESTYLIVRLSTTDKFNITWEDILKAHKEKDNIAYIDNSIDDHYLSNVRTRERKIYNAVEALVFNRILLEELGARLTVIKQLNNNIETMLHYNNNMLLSDMVKKSTEPIIKDIENMEITSYNFIEDIKKAYKSRNKIRDKLLKSALSSDDINEILSSIPSYNESRFEQFSINQHTIYKHYKKVLEANTKNMDIGYYNLENNYIFSLYKLYGQNDLMITHILSFINRVKIVIENIKRTLDILDENNIKKVEKIITDRIEKNQHHTDNNILKKDT</sequence>
<accession>A0A0M3ZCR1</accession>
<protein>
    <submittedName>
        <fullName evidence="1">Uncharacterized protein</fullName>
    </submittedName>
</protein>
<keyword evidence="2" id="KW-1185">Reference proteome</keyword>
<dbReference type="RefSeq" id="YP_009177101.1">
    <property type="nucleotide sequence ID" value="NC_028238.1"/>
</dbReference>
<dbReference type="KEGG" id="vg:26122770"/>
<dbReference type="OrthoDB" id="9864at10239"/>
<name>A0A0M3ZCR1_9POXV</name>
<reference evidence="1 2" key="1">
    <citation type="journal article" date="2015" name="Infect. Genet. Evol.">
        <title>Unique genomic organization of a novel Avipoxvirus detected in turkey (Meleagris gallopavo).</title>
        <authorList>
            <person name="Banyai K."/>
            <person name="Palya V."/>
            <person name="Denes B."/>
            <person name="Glavits R."/>
            <person name="Ivanics E."/>
            <person name="Horvath B."/>
            <person name="Farkas S.L."/>
            <person name="Marton S."/>
            <person name="Balint A."/>
            <person name="Gyuranecz M."/>
            <person name="Erdelyi K."/>
            <person name="Dan A."/>
        </authorList>
    </citation>
    <scope>NUCLEOTIDE SEQUENCE [LARGE SCALE GENOMIC DNA]</scope>
    <source>
        <strain evidence="1 2">TKPV-HU1124/2011</strain>
    </source>
</reference>
<proteinExistence type="predicted"/>
<organism evidence="1 2">
    <name type="scientific">Turkeypox virus</name>
    <dbReference type="NCBI Taxonomy" id="336486"/>
    <lineage>
        <taxon>Viruses</taxon>
        <taxon>Varidnaviria</taxon>
        <taxon>Bamfordvirae</taxon>
        <taxon>Nucleocytoviricota</taxon>
        <taxon>Pokkesviricetes</taxon>
        <taxon>Chitovirales</taxon>
        <taxon>Poxviridae</taxon>
        <taxon>Chordopoxvirinae</taxon>
        <taxon>Avipoxvirus</taxon>
        <taxon>Avipoxvirus turkeypox</taxon>
    </lineage>
</organism>
<dbReference type="Pfam" id="PF04943">
    <property type="entry name" value="Pox_F11"/>
    <property type="match status" value="1"/>
</dbReference>
<dbReference type="Proteomes" id="UP000142477">
    <property type="component" value="Segment"/>
</dbReference>
<dbReference type="EMBL" id="KP728110">
    <property type="protein sequence ID" value="ALA62454.1"/>
    <property type="molecule type" value="Genomic_DNA"/>
</dbReference>